<feature type="region of interest" description="Disordered" evidence="1">
    <location>
        <begin position="2396"/>
        <end position="2450"/>
    </location>
</feature>
<evidence type="ECO:0000313" key="4">
    <source>
        <dbReference type="Proteomes" id="UP001159641"/>
    </source>
</evidence>
<reference evidence="3 4" key="1">
    <citation type="submission" date="2022-11" db="EMBL/GenBank/DDBJ databases">
        <title>Whole genome sequence of Eschrichtius robustus ER-17-0199.</title>
        <authorList>
            <person name="Bruniche-Olsen A."/>
            <person name="Black A.N."/>
            <person name="Fields C.J."/>
            <person name="Walden K."/>
            <person name="Dewoody J.A."/>
        </authorList>
    </citation>
    <scope>NUCLEOTIDE SEQUENCE [LARGE SCALE GENOMIC DNA]</scope>
    <source>
        <strain evidence="3">ER-17-0199</strain>
        <tissue evidence="3">Blubber</tissue>
    </source>
</reference>
<evidence type="ECO:0000313" key="3">
    <source>
        <dbReference type="EMBL" id="KAJ8788645.1"/>
    </source>
</evidence>
<feature type="region of interest" description="Disordered" evidence="1">
    <location>
        <begin position="2529"/>
        <end position="2549"/>
    </location>
</feature>
<organism evidence="3 4">
    <name type="scientific">Eschrichtius robustus</name>
    <name type="common">California gray whale</name>
    <name type="synonym">Eschrichtius gibbosus</name>
    <dbReference type="NCBI Taxonomy" id="9764"/>
    <lineage>
        <taxon>Eukaryota</taxon>
        <taxon>Metazoa</taxon>
        <taxon>Chordata</taxon>
        <taxon>Craniata</taxon>
        <taxon>Vertebrata</taxon>
        <taxon>Euteleostomi</taxon>
        <taxon>Mammalia</taxon>
        <taxon>Eutheria</taxon>
        <taxon>Laurasiatheria</taxon>
        <taxon>Artiodactyla</taxon>
        <taxon>Whippomorpha</taxon>
        <taxon>Cetacea</taxon>
        <taxon>Mysticeti</taxon>
        <taxon>Eschrichtiidae</taxon>
        <taxon>Eschrichtius</taxon>
    </lineage>
</organism>
<sequence length="3458" mass="387684">MLRNFPRGLCHQCSCPRSGPQLTPKRHSKTRRSVMLTAIGAGSQLSSLHDTNSGIPSISSVTAEVFVDQSEPEKGDLVSNADICSVASEIVENMLEKLQSAVEKKCIQIFSQEDLSVNIKPSLTSSGESLTPSYGKPLIDSLPHTVEPMCDIAEDMVHAILEKLMTLASCKQYELPHLEDAAKLSYQQHMADPTYMRLIKANKKKCSPELDAANLIVKEEIQNLMSNIFSQSSLVGYIEEAISTILGHVQTELNNERLIASDETVVLLKLLDDIFTQLHQEPVKADNQKCRHSRLRSPSDTEVKYRLTGTRLSNGPGSGRPFPPINVPGMVLYSEDDNEEIDKIVGNVLDSSFKDEKAKSQEQIPEHWFTERNTCLEYKRNSKQPTKPASPRSKIAFHDRKLKTELPFFKNKILKENPCLNKDILFFSQDQKHQIHKASENIVKSILTEMLNDVSSIPPGHLDSKTGKEASVLVSEKPQGLSHQEWMDQMFSVSEISAVAQEITDAVLNILHKASCIPNTTKSSISSSVHQTTLESPDTLHMVKEAPNQKPLKIWFKSEKKMKYLSSLDVDPAKPSLLKSEESEPKPIDDITDKIINAVFKRLKLFVCPKLQMGFKPSLAEQSSLQSQLSTYTTKVVNIVLHAIQNELELNKNLNLRETDHTKSLTGEGFFTDTDKLESLVSNLSDDIIASPLLTCICEILSSGHSDQSNISLPSDNPKPMTSCRSDNVDKGNILPSGQDKKTFYKFLATPCALHSVISEKDLKENSRLQVLDNIGETLYEMLCKLIGAHPHCQPSCSNLSREKTNENQQTATEMQSNIQLISTTILEYILAKLCSVDMDSSSVSSGFKAVSESLDIDRLSFTSIIEEMAKCTDIISSIVSRTVQKGNKEMTKSKEKSIAPKSSKTGSTKEIHSNKLKAVASDILNMVFAKLEGFANGNLETLGASINDGNKKSSKMDLERESPSVFTDTHEELLQSALYTHAKKVSSAILKAIQTELNMNSLDLRTSMETPPPDKQMLENIVSLILDAVSSDMLNETESEERGIQTYRYRPTYGNFLPGGAESDSFLEDAANTEKEFIGERRSLREETKSDSLQQCVLERTLNKIEVKLKEPQKSPIVPIIRNILNEIFQSALASQLNVLSLSHSYLSGIPHNVEETIAQTSVQFIDKMMVSEADVTIVADDVVRTVFDKLYSAAMTGRNASENRYKTITFSTNVSFHEHTSGGEKPSITVPNKNPYTLQSRFSVDKQAKVNTVEDTVQTILTSLETFATSKVQSLFCPQINFTVPMALPIQQDKSTLSKALSAKDLYSDDQFSCCSVDHIMSEKTNSLYQVSLNKLNTYATEVARKILQGIKHELDKERENSFLTHNIVVSESIASQIVNTVLDIVSSKGKCDKNNSDKEINSDQQEGIIGKLFIKTEYQKVLQFQIQDTIESILCDIYEKLLYQNNLSFATPALKCSIAGKHSRANSEMFIEDANKILPNFSVPNSDVILISNDIVDIVLHNLSSAVILSINSKDPTSTRLPLTFCDMFPKAECQQPLLMESESERKTEHFPSLKNLKSAYANDTHITIVEKEDPKKSVPDPCEESADLITKTIFNRLESFATERMDLLITLAFQPKEKSFLSPELENCRRDDNIFRESSQVESNVNILKISNETVLSEELTDFTFTSYREKLGSTIHLSQASLKEYADVIATAILKLIKNDLDLKIQKMHPYPNNISFQEITTVQSLVSGELVSSSYSSPQADKIIRNVLNVIMRDSHALPLCITVLSRSLLEDMIYKLLVHIFPSTDTESELQEQEVSPDYEFVDAASKLTDEIIKEISEHEICLATAEENTESMQLEVIENLVDSICNNILKKSEFQAEVQKDADKKGGSFLSKIAGFIMKEIMDHHLRPFLHGEESSSNNLSNYDHVSVHTKPGKEKRQPSLYSATFLEDVIVDLVHKFYSLSSITEDSKKKETPEPDIVSLAIKFANSLIGEFRKSEIKVLPNAEEIFSFPPIDKETVDKISNFVYDQFIGKYGSNAIQMDDKNNIVTEMIAASAQKAISAFKIQPLFSGDWSSTFYSFLNPDNITQRVKHLPQKTSTQINRCLKGNQLTLPEQSYKHTSLISDQKNVLDTLEIDRGAMSKKKSFKTKEASMKKGDIQDPKVTSVTRIMKSNMVNLLSRSAADVANKKKENENKMGIPIQKYNVSEVTSPTTSVKSKDKQESYLKGTLKNSEIEKKSISPSNKEGQGKEVHTQFLVATDGTECEKEILGPDFAIDIEKKIDKTRENSLKKDKPFQLSSLTTKARNTKTTIEKTVAQKPNDEERKDSPAQIDIKEGQCSDYDCVQSVTENIYDNILGMYHSQESADYSKQQSLPSYISLPLVQEVGEDFAQSISTKDLYLSINRNLPAKEKKEEKEKAREIEKEREKEKERGKKREKEKIKVKDIKKEPSKSDSPQYPPKSEPGIFPAKFLEDVITEMVNKLVFSSSPETQIYDRCHNVSDDENQAELYDTALRLIDSLLKEFSDAQIKVFRPDKENQFFPPVDKVSSVPKEPPRHKKSNIDKAPSNVKKITVDNMHKMTEKPSLNKILFLDKISIDKTLVNKVVHSSVCNILKEYKSQDSICKNIKSNGGNLARQLTSAVISEIFQYKLNLISCDEFPPSSCLPLETKDVVKKVQKVVQTASKECQTSSPYTILLPHEFLENVIYALSSKIFSTVSNTEAETFEGNWFTELDFLQMKLLSTVTTEISKNEDMIIQYVESLHPNDDEIIQLVVQSLYNNLLSQFGSQEIIQNCAASGCRILSETMVDLILREVTGNQLQNYFSGELTPYQCAEVDNVVENILKDVIQTADVPQPQPSHARILPYNIIEEIAVKFLSKLLSMFPKADNERPKSLETEIQKIISKILNSIQEFISKSKIKVVSPAKELPTVPLADNETVEKVVNSVYTSILKHSGSHISIFKDLMGKSNVLSDIIGFLLVKEISNSKFQPQVEEELSSSELALEAVKIMEKVVKMVDEFKSQEKSSSKKRSVLDATFLEEALALFLARIVRLPSASSKHAKNLPKPELNKIASQLTKSVAAEISKSNINLIAADSEEHFLNPESIEMISQVIDSIYSNALQQPGTHKDLYYDIKSTNGVFPKKVASLIINEVSNFPLDTVSPKYSNAGLFGDLDINRIVQRAQKHAKVIPDLDKEESNKDSIVEDSTIKIVPHVGNKPLKIDPNIISEHLAVISVKTQPLEKLKVECLKNTGHNIAELRRASISRRSYSSDTSTVGQLKRERRTSLNKTGRLDVKPFEAVCRNSFQNIRKPDITKVELLKDVQNKKELILRLVAHDIDQEVSESTIEEELMSDEDEVVLREIVQEEHLGEKVEDQVKEATKPVETKVVSPKPTRSTSSLKKNFSLSKCCQPTSNANVENTEATSNHVIEPKEGQVKRTVAKLDMATCSRTLTETDSIWEEKPQRKVSERYDCQ</sequence>
<accession>A0AB34HCM0</accession>
<feature type="domain" description="Fibrous sheath-interacting protein 2 C-terminal" evidence="2">
    <location>
        <begin position="2578"/>
        <end position="3448"/>
    </location>
</feature>
<dbReference type="PANTHER" id="PTHR21856">
    <property type="entry name" value="FIBROUS SHEATH-INTERACTING PROTEIN 2"/>
    <property type="match status" value="1"/>
</dbReference>
<feature type="domain" description="Fibrous sheath-interacting protein 2 C-terminal" evidence="2">
    <location>
        <begin position="1728"/>
        <end position="2088"/>
    </location>
</feature>
<feature type="region of interest" description="Disordered" evidence="1">
    <location>
        <begin position="709"/>
        <end position="732"/>
    </location>
</feature>
<proteinExistence type="predicted"/>
<keyword evidence="4" id="KW-1185">Reference proteome</keyword>
<dbReference type="EMBL" id="JAIQCJ010001602">
    <property type="protein sequence ID" value="KAJ8788645.1"/>
    <property type="molecule type" value="Genomic_DNA"/>
</dbReference>
<evidence type="ECO:0000256" key="1">
    <source>
        <dbReference type="SAM" id="MobiDB-lite"/>
    </source>
</evidence>
<name>A0AB34HCM0_ESCRO</name>
<dbReference type="InterPro" id="IPR031554">
    <property type="entry name" value="FSIP2_C"/>
</dbReference>
<feature type="compositionally biased region" description="Basic and acidic residues" evidence="1">
    <location>
        <begin position="2396"/>
        <end position="2438"/>
    </location>
</feature>
<feature type="region of interest" description="Disordered" evidence="1">
    <location>
        <begin position="887"/>
        <end position="911"/>
    </location>
</feature>
<protein>
    <recommendedName>
        <fullName evidence="2">Fibrous sheath-interacting protein 2 C-terminal domain-containing protein</fullName>
    </recommendedName>
</protein>
<dbReference type="GO" id="GO:0005739">
    <property type="term" value="C:mitochondrion"/>
    <property type="evidence" value="ECO:0007669"/>
    <property type="project" value="TreeGrafter"/>
</dbReference>
<dbReference type="Proteomes" id="UP001159641">
    <property type="component" value="Unassembled WGS sequence"/>
</dbReference>
<feature type="compositionally biased region" description="Basic and acidic residues" evidence="1">
    <location>
        <begin position="887"/>
        <end position="899"/>
    </location>
</feature>
<feature type="region of interest" description="Disordered" evidence="1">
    <location>
        <begin position="3437"/>
        <end position="3458"/>
    </location>
</feature>
<feature type="compositionally biased region" description="Basic and acidic residues" evidence="1">
    <location>
        <begin position="3443"/>
        <end position="3458"/>
    </location>
</feature>
<dbReference type="InterPro" id="IPR038891">
    <property type="entry name" value="FSIP2"/>
</dbReference>
<comment type="caution">
    <text evidence="3">The sequence shown here is derived from an EMBL/GenBank/DDBJ whole genome shotgun (WGS) entry which is preliminary data.</text>
</comment>
<feature type="region of interest" description="Disordered" evidence="1">
    <location>
        <begin position="2197"/>
        <end position="2216"/>
    </location>
</feature>
<dbReference type="PANTHER" id="PTHR21856:SF7">
    <property type="entry name" value="FIBROUS SHEATH-INTERACTING PROTEIN 2"/>
    <property type="match status" value="1"/>
</dbReference>
<gene>
    <name evidence="3" type="ORF">J1605_005376</name>
</gene>
<dbReference type="Pfam" id="PF15783">
    <property type="entry name" value="FSIP2"/>
    <property type="match status" value="2"/>
</dbReference>
<evidence type="ECO:0000259" key="2">
    <source>
        <dbReference type="Pfam" id="PF15783"/>
    </source>
</evidence>